<protein>
    <submittedName>
        <fullName evidence="5">Nose resistant to fluoxetine protein 6-like</fullName>
    </submittedName>
</protein>
<sequence>MEVLESGNSKDGVPNNTVLDTHTPQNISRSRAPEATSGSSSVNTTKPPITPKDKRKSIKSKGLIDNDDDEEEPSATSPKSSDFQGLQAFQETLQKLRKMGREFVTQALKRTLPTMVRLNSEMRLSTSCSGSLFKLAVGIRKLQEWAIKMLDSTGKIPSGILHGSLAELGDYEQCQNIVVYNRRDDNKERFRGRYCSVHVQPYLPPGVKYHVYSTNKTIHDLEEMYSYLSRGSFRLGLCLPSSCSLKDVQQMASQVRKRIELNVTVNWCQVKDSTWSLDNSQLAVCLFNGLMLGIVLLATSIELIRRYFQKRRHLRVKDRAETGFAVQAIECFSAYGNTKLQLNSRTETYHLRVVDGIRVFTITWIILGETFKSMSSEKTNALRKIFDLREDFVFQMVIQFPFALDSLFFTSGMLITYLALRRLKDNNGEFSLLRYYVHRYWKMTPTFLIISGGIWLLEDLGSGPVWKESLDPLIKSCKKNWWTNVLYIGNFYKVEDRCLPHCGLISCLMQFFLVSPVVFWSLYRKPVIGKILIATGILISVVTLAVITPLFNQMPVLLASVTDHSVQMEHLRLIITMPYTHLGTYCVGMATGYFIYVYREKKLRMHPIVALCGWSAAVACNLVIVFGLHQWNSGSSFPTKTTATVYAALCRLGWSLGLAWLTIACVYGYGGIINSFLSWKGFTPLSRLTYIVYIIQPAWIGIFQSHLRSPIYYSNIFITYIFIAYITISYTLGFLTALIYQTPFLNLEQLVLKTVSNKKKITVDEDEMENDIHAFDTRHKTANLDSNNKSETMKERFSVKL</sequence>
<feature type="transmembrane region" description="Helical" evidence="2">
    <location>
        <begin position="643"/>
        <end position="667"/>
    </location>
</feature>
<reference evidence="5" key="1">
    <citation type="submission" date="2025-08" db="UniProtKB">
        <authorList>
            <consortium name="RefSeq"/>
        </authorList>
    </citation>
    <scope>IDENTIFICATION</scope>
    <source>
        <tissue evidence="5">Muscle</tissue>
    </source>
</reference>
<feature type="transmembrane region" description="Helical" evidence="2">
    <location>
        <begin position="286"/>
        <end position="304"/>
    </location>
</feature>
<evidence type="ECO:0000313" key="5">
    <source>
        <dbReference type="RefSeq" id="XP_022256139.1"/>
    </source>
</evidence>
<dbReference type="Proteomes" id="UP000694941">
    <property type="component" value="Unplaced"/>
</dbReference>
<feature type="transmembrane region" description="Helical" evidence="2">
    <location>
        <begin position="392"/>
        <end position="420"/>
    </location>
</feature>
<feature type="transmembrane region" description="Helical" evidence="2">
    <location>
        <begin position="349"/>
        <end position="367"/>
    </location>
</feature>
<dbReference type="InterPro" id="IPR006621">
    <property type="entry name" value="Nose-resist-to-fluoxetine_N"/>
</dbReference>
<feature type="transmembrane region" description="Helical" evidence="2">
    <location>
        <begin position="503"/>
        <end position="523"/>
    </location>
</feature>
<feature type="compositionally biased region" description="Polar residues" evidence="1">
    <location>
        <begin position="1"/>
        <end position="29"/>
    </location>
</feature>
<feature type="region of interest" description="Disordered" evidence="1">
    <location>
        <begin position="1"/>
        <end position="84"/>
    </location>
</feature>
<dbReference type="Pfam" id="PF01757">
    <property type="entry name" value="Acyl_transf_3"/>
    <property type="match status" value="1"/>
</dbReference>
<evidence type="ECO:0000259" key="3">
    <source>
        <dbReference type="SMART" id="SM00703"/>
    </source>
</evidence>
<feature type="domain" description="Nose resistant-to-fluoxetine protein N-terminal" evidence="3">
    <location>
        <begin position="125"/>
        <end position="270"/>
    </location>
</feature>
<evidence type="ECO:0000256" key="1">
    <source>
        <dbReference type="SAM" id="MobiDB-lite"/>
    </source>
</evidence>
<dbReference type="RefSeq" id="XP_022256139.1">
    <property type="nucleotide sequence ID" value="XM_022400431.1"/>
</dbReference>
<feature type="transmembrane region" description="Helical" evidence="2">
    <location>
        <begin position="571"/>
        <end position="596"/>
    </location>
</feature>
<dbReference type="Pfam" id="PF20146">
    <property type="entry name" value="NRF"/>
    <property type="match status" value="1"/>
</dbReference>
<keyword evidence="2" id="KW-0812">Transmembrane</keyword>
<accession>A0ABM1TJT3</accession>
<feature type="compositionally biased region" description="Polar residues" evidence="1">
    <location>
        <begin position="36"/>
        <end position="47"/>
    </location>
</feature>
<dbReference type="GeneID" id="111088969"/>
<feature type="transmembrane region" description="Helical" evidence="2">
    <location>
        <begin position="717"/>
        <end position="740"/>
    </location>
</feature>
<feature type="transmembrane region" description="Helical" evidence="2">
    <location>
        <begin position="440"/>
        <end position="457"/>
    </location>
</feature>
<proteinExistence type="predicted"/>
<dbReference type="SMART" id="SM00703">
    <property type="entry name" value="NRF"/>
    <property type="match status" value="1"/>
</dbReference>
<keyword evidence="4" id="KW-1185">Reference proteome</keyword>
<feature type="compositionally biased region" description="Polar residues" evidence="1">
    <location>
        <begin position="74"/>
        <end position="84"/>
    </location>
</feature>
<name>A0ABM1TJT3_LIMPO</name>
<dbReference type="PANTHER" id="PTHR11161">
    <property type="entry name" value="O-ACYLTRANSFERASE"/>
    <property type="match status" value="1"/>
</dbReference>
<evidence type="ECO:0000256" key="2">
    <source>
        <dbReference type="SAM" id="Phobius"/>
    </source>
</evidence>
<gene>
    <name evidence="5" type="primary">LOC111088969</name>
</gene>
<keyword evidence="2" id="KW-1133">Transmembrane helix</keyword>
<feature type="transmembrane region" description="Helical" evidence="2">
    <location>
        <begin position="530"/>
        <end position="551"/>
    </location>
</feature>
<dbReference type="InterPro" id="IPR002656">
    <property type="entry name" value="Acyl_transf_3_dom"/>
</dbReference>
<evidence type="ECO:0000313" key="4">
    <source>
        <dbReference type="Proteomes" id="UP000694941"/>
    </source>
</evidence>
<feature type="transmembrane region" description="Helical" evidence="2">
    <location>
        <begin position="608"/>
        <end position="631"/>
    </location>
</feature>
<dbReference type="PANTHER" id="PTHR11161:SF0">
    <property type="entry name" value="O-ACYLTRANSFERASE LIKE PROTEIN"/>
    <property type="match status" value="1"/>
</dbReference>
<feature type="transmembrane region" description="Helical" evidence="2">
    <location>
        <begin position="688"/>
        <end position="705"/>
    </location>
</feature>
<organism evidence="4 5">
    <name type="scientific">Limulus polyphemus</name>
    <name type="common">Atlantic horseshoe crab</name>
    <dbReference type="NCBI Taxonomy" id="6850"/>
    <lineage>
        <taxon>Eukaryota</taxon>
        <taxon>Metazoa</taxon>
        <taxon>Ecdysozoa</taxon>
        <taxon>Arthropoda</taxon>
        <taxon>Chelicerata</taxon>
        <taxon>Merostomata</taxon>
        <taxon>Xiphosura</taxon>
        <taxon>Limulidae</taxon>
        <taxon>Limulus</taxon>
    </lineage>
</organism>
<dbReference type="InterPro" id="IPR052728">
    <property type="entry name" value="O2_lipid_transport_reg"/>
</dbReference>
<keyword evidence="2" id="KW-0472">Membrane</keyword>